<feature type="region of interest" description="Disordered" evidence="1">
    <location>
        <begin position="1"/>
        <end position="62"/>
    </location>
</feature>
<dbReference type="PANTHER" id="PTHR38887">
    <property type="entry name" value="CHROMOSOME 21, WHOLE GENOME SHOTGUN SEQUENCE"/>
    <property type="match status" value="1"/>
</dbReference>
<sequence length="317" mass="33921">MGRAPDQQRDDLSDAASSRADALTLNEEELPTYDTAAPANPEAPVVDEKGNSAVGPTVDAPFRFPENDLPTYATATNSRKPIAIPQTSPCATAPFLDSWSPDLLAYGITEESFTSFLSTLSAFVSAKVSQQALQHATDIGNSLGTHQRQYANNVKKSVKHIGNSAKSLNPFGVLGGTIALTVGAASHLVTSVVTAPASIIKKPRTPRERALAYLAAANKDWFQVRGLQAMLLDTNEMATELTISAHEIVDAGGVLGRDNPQVLANGLERWLAPLHIRDQQAAAELAESSRAAGKRSWRPQLQLGLATLWLILVSERH</sequence>
<feature type="compositionally biased region" description="Basic and acidic residues" evidence="1">
    <location>
        <begin position="1"/>
        <end position="12"/>
    </location>
</feature>
<reference evidence="3" key="1">
    <citation type="journal article" date="2017" name="bioRxiv">
        <title>Conservation of a gene cluster reveals novel cercosporin biosynthetic mechanisms and extends production to the genus Colletotrichum.</title>
        <authorList>
            <person name="de Jonge R."/>
            <person name="Ebert M.K."/>
            <person name="Huitt-Roehl C.R."/>
            <person name="Pal P."/>
            <person name="Suttle J.C."/>
            <person name="Spanner R.E."/>
            <person name="Neubauer J.D."/>
            <person name="Jurick W.M.II."/>
            <person name="Stott K.A."/>
            <person name="Secor G.A."/>
            <person name="Thomma B.P.H.J."/>
            <person name="Van de Peer Y."/>
            <person name="Townsend C.A."/>
            <person name="Bolton M.D."/>
        </authorList>
    </citation>
    <scope>NUCLEOTIDE SEQUENCE [LARGE SCALE GENOMIC DNA]</scope>
    <source>
        <strain evidence="3">CBS538.71</strain>
    </source>
</reference>
<dbReference type="OrthoDB" id="37659at2759"/>
<dbReference type="Proteomes" id="UP000237631">
    <property type="component" value="Unassembled WGS sequence"/>
</dbReference>
<evidence type="ECO:0000256" key="1">
    <source>
        <dbReference type="SAM" id="MobiDB-lite"/>
    </source>
</evidence>
<dbReference type="InterPro" id="IPR053221">
    <property type="entry name" value="Burnettramic_acid_biosynth"/>
</dbReference>
<keyword evidence="3" id="KW-1185">Reference proteome</keyword>
<accession>A0A2S6BZY8</accession>
<dbReference type="PANTHER" id="PTHR38887:SF1">
    <property type="entry name" value="RAS MODIFICATION PROTEIN ERF4"/>
    <property type="match status" value="1"/>
</dbReference>
<dbReference type="STRING" id="357750.A0A2S6BZY8"/>
<evidence type="ECO:0000313" key="2">
    <source>
        <dbReference type="EMBL" id="PPJ53044.1"/>
    </source>
</evidence>
<proteinExistence type="predicted"/>
<comment type="caution">
    <text evidence="2">The sequence shown here is derived from an EMBL/GenBank/DDBJ whole genome shotgun (WGS) entry which is preliminary data.</text>
</comment>
<gene>
    <name evidence="2" type="ORF">CBER1_11614</name>
</gene>
<dbReference type="EMBL" id="PNEN01001618">
    <property type="protein sequence ID" value="PPJ53044.1"/>
    <property type="molecule type" value="Genomic_DNA"/>
</dbReference>
<dbReference type="AlphaFoldDB" id="A0A2S6BZY8"/>
<evidence type="ECO:0000313" key="3">
    <source>
        <dbReference type="Proteomes" id="UP000237631"/>
    </source>
</evidence>
<protein>
    <submittedName>
        <fullName evidence="2">Uncharacterized protein</fullName>
    </submittedName>
</protein>
<feature type="compositionally biased region" description="Low complexity" evidence="1">
    <location>
        <begin position="14"/>
        <end position="23"/>
    </location>
</feature>
<organism evidence="2 3">
    <name type="scientific">Cercospora berteroae</name>
    <dbReference type="NCBI Taxonomy" id="357750"/>
    <lineage>
        <taxon>Eukaryota</taxon>
        <taxon>Fungi</taxon>
        <taxon>Dikarya</taxon>
        <taxon>Ascomycota</taxon>
        <taxon>Pezizomycotina</taxon>
        <taxon>Dothideomycetes</taxon>
        <taxon>Dothideomycetidae</taxon>
        <taxon>Mycosphaerellales</taxon>
        <taxon>Mycosphaerellaceae</taxon>
        <taxon>Cercospora</taxon>
    </lineage>
</organism>
<name>A0A2S6BZY8_9PEZI</name>